<protein>
    <recommendedName>
        <fullName evidence="3">DUF432 domain-containing protein</fullName>
    </recommendedName>
</protein>
<evidence type="ECO:0000313" key="2">
    <source>
        <dbReference type="Proteomes" id="UP000000391"/>
    </source>
</evidence>
<dbReference type="STRING" id="644295.Metev_0300"/>
<accession>D7E6K5</accession>
<dbReference type="KEGG" id="mev:Metev_0300"/>
<dbReference type="RefSeq" id="WP_013193795.1">
    <property type="nucleotide sequence ID" value="NC_014253.1"/>
</dbReference>
<dbReference type="GeneID" id="9345913"/>
<name>D7E6K5_METEZ</name>
<evidence type="ECO:0000313" key="1">
    <source>
        <dbReference type="EMBL" id="ADI73227.1"/>
    </source>
</evidence>
<dbReference type="Proteomes" id="UP000000391">
    <property type="component" value="Chromosome"/>
</dbReference>
<reference evidence="1 2" key="1">
    <citation type="submission" date="2010-06" db="EMBL/GenBank/DDBJ databases">
        <title>Complete sequence chromosome of Methanohalobium evestigatum Z-7303.</title>
        <authorList>
            <consortium name="US DOE Joint Genome Institute"/>
            <person name="Lucas S."/>
            <person name="Copeland A."/>
            <person name="Lapidus A."/>
            <person name="Cheng J.-F."/>
            <person name="Bruce D."/>
            <person name="Goodwin L."/>
            <person name="Pitluck S."/>
            <person name="Saunders E."/>
            <person name="Detter J.C."/>
            <person name="Han C."/>
            <person name="Tapia R."/>
            <person name="Land M."/>
            <person name="Hauser L."/>
            <person name="Kyrpides N."/>
            <person name="Mikhailova N."/>
            <person name="Sieprawska-Lupa M."/>
            <person name="Whitman W.B."/>
            <person name="Anderson I."/>
            <person name="Woyke T."/>
        </authorList>
    </citation>
    <scope>NUCLEOTIDE SEQUENCE [LARGE SCALE GENOMIC DNA]</scope>
    <source>
        <strain evidence="2">ATCC BAA-1072 / DSM 3721 / NBRC 107634 / OCM 161 / Z-7303</strain>
    </source>
</reference>
<dbReference type="EMBL" id="CP002069">
    <property type="protein sequence ID" value="ADI73227.1"/>
    <property type="molecule type" value="Genomic_DNA"/>
</dbReference>
<gene>
    <name evidence="1" type="ordered locus">Metev_0300</name>
</gene>
<dbReference type="HOGENOM" id="CLU_096705_1_0_2"/>
<dbReference type="OrthoDB" id="116710at2157"/>
<dbReference type="PIRSF" id="PIRSF019202">
    <property type="entry name" value="UCP019202"/>
    <property type="match status" value="1"/>
</dbReference>
<evidence type="ECO:0008006" key="3">
    <source>
        <dbReference type="Google" id="ProtNLM"/>
    </source>
</evidence>
<organism evidence="1 2">
    <name type="scientific">Methanohalobium evestigatum (strain ATCC BAA-1072 / DSM 3721 / NBRC 107634 / OCM 161 / Z-7303)</name>
    <dbReference type="NCBI Taxonomy" id="644295"/>
    <lineage>
        <taxon>Archaea</taxon>
        <taxon>Methanobacteriati</taxon>
        <taxon>Methanobacteriota</taxon>
        <taxon>Stenosarchaea group</taxon>
        <taxon>Methanomicrobia</taxon>
        <taxon>Methanosarcinales</taxon>
        <taxon>Methanosarcinaceae</taxon>
        <taxon>Methanohalobium</taxon>
    </lineage>
</organism>
<dbReference type="Pfam" id="PF04254">
    <property type="entry name" value="DUF432"/>
    <property type="match status" value="1"/>
</dbReference>
<dbReference type="AlphaFoldDB" id="D7E6K5"/>
<proteinExistence type="predicted"/>
<dbReference type="InterPro" id="IPR007366">
    <property type="entry name" value="DUF432"/>
</dbReference>
<sequence>MYGYHNAPLKFEYNEFILSCTNLDGVFLYKRDNTNDNDNNDNIEKIIHKEDCNLLINPIEPVNLPKKITSLLLIEFTKSIFISPSSIKKIYLTFPIEIGVFISDNKDNYEVLDFFTLAKKKYSIYGTPSNGTICKYWSSDTHLSIPETNPLYEGILELQITNSTVRWMEVSKTVLNAYGMKLYYDSEIVSMKVNMKITGQYMAETDFISQPILENMTNSTELYNVGKVKFVNITKYIMENGI</sequence>
<keyword evidence="2" id="KW-1185">Reference proteome</keyword>